<name>A0ACB7ZY94_9AGAM</name>
<keyword evidence="2" id="KW-1185">Reference proteome</keyword>
<proteinExistence type="predicted"/>
<dbReference type="EMBL" id="MU268073">
    <property type="protein sequence ID" value="KAH7906081.1"/>
    <property type="molecule type" value="Genomic_DNA"/>
</dbReference>
<evidence type="ECO:0000313" key="2">
    <source>
        <dbReference type="Proteomes" id="UP000790377"/>
    </source>
</evidence>
<reference evidence="1" key="1">
    <citation type="journal article" date="2021" name="New Phytol.">
        <title>Evolutionary innovations through gain and loss of genes in the ectomycorrhizal Boletales.</title>
        <authorList>
            <person name="Wu G."/>
            <person name="Miyauchi S."/>
            <person name="Morin E."/>
            <person name="Kuo A."/>
            <person name="Drula E."/>
            <person name="Varga T."/>
            <person name="Kohler A."/>
            <person name="Feng B."/>
            <person name="Cao Y."/>
            <person name="Lipzen A."/>
            <person name="Daum C."/>
            <person name="Hundley H."/>
            <person name="Pangilinan J."/>
            <person name="Johnson J."/>
            <person name="Barry K."/>
            <person name="LaButti K."/>
            <person name="Ng V."/>
            <person name="Ahrendt S."/>
            <person name="Min B."/>
            <person name="Choi I.G."/>
            <person name="Park H."/>
            <person name="Plett J.M."/>
            <person name="Magnuson J."/>
            <person name="Spatafora J.W."/>
            <person name="Nagy L.G."/>
            <person name="Henrissat B."/>
            <person name="Grigoriev I.V."/>
            <person name="Yang Z.L."/>
            <person name="Xu J."/>
            <person name="Martin F.M."/>
        </authorList>
    </citation>
    <scope>NUCLEOTIDE SEQUENCE</scope>
    <source>
        <strain evidence="1">ATCC 28755</strain>
    </source>
</reference>
<protein>
    <submittedName>
        <fullName evidence="1">Uncharacterized protein</fullName>
    </submittedName>
</protein>
<organism evidence="1 2">
    <name type="scientific">Hygrophoropsis aurantiaca</name>
    <dbReference type="NCBI Taxonomy" id="72124"/>
    <lineage>
        <taxon>Eukaryota</taxon>
        <taxon>Fungi</taxon>
        <taxon>Dikarya</taxon>
        <taxon>Basidiomycota</taxon>
        <taxon>Agaricomycotina</taxon>
        <taxon>Agaricomycetes</taxon>
        <taxon>Agaricomycetidae</taxon>
        <taxon>Boletales</taxon>
        <taxon>Coniophorineae</taxon>
        <taxon>Hygrophoropsidaceae</taxon>
        <taxon>Hygrophoropsis</taxon>
    </lineage>
</organism>
<gene>
    <name evidence="1" type="ORF">BJ138DRAFT_1016773</name>
</gene>
<dbReference type="Proteomes" id="UP000790377">
    <property type="component" value="Unassembled WGS sequence"/>
</dbReference>
<accession>A0ACB7ZY94</accession>
<comment type="caution">
    <text evidence="1">The sequence shown here is derived from an EMBL/GenBank/DDBJ whole genome shotgun (WGS) entry which is preliminary data.</text>
</comment>
<evidence type="ECO:0000313" key="1">
    <source>
        <dbReference type="EMBL" id="KAH7906081.1"/>
    </source>
</evidence>
<sequence length="817" mass="87165">MDVDDGPKQTRLGTRRTDKSKGKQKDTTSIPPSRAKSNVKAKTTAKTLAKGKGKQKAAPEDEAQSGGSDFAADALPSESDDDLPATKRKTPAKRKAVTTQTTSKAMPTPSMHHRHRAVPLFHRAAPVERLVARPSPISSAPTHTAPTHAMTSRTSGVTARVGKAWGYSVGAGPVWELLEDRGWFGESEAAADAGGENEDGWREEHRRPRVYASVRVGTCTVLQASDATRYLPAAASAADPVPVPTAATDPGIRLSLGPVMRQTRIELGPLEGVAVGERGSFFRGFMAHIFNAGAPVWGLDWCPVHPRDRVAKNQKQYLAVAPFPVPSSGPPIGAKAPRPKPGCIQIWSLSRGVGNTGISGGKKRSKPTTTKYQTEAGAGKIQPPTWMSCELVLCLDGGAAHELKWCPLPAGDEIGNASEPDPRGNAPEPSTRGCACELGAGPRKLGILAGTFEDGSVSVYVVPDPDDVRARDPGTEKDHGAHLPHPHLRLELQDTACWCLDWADSEVLGVGCTNGACYIAVYNIGEALRSADGRGEGAGILPTHYIAVHQSALRALAWIRVPRTSRVGGDHDDGRRMHLDHPTVIASGGYDGVECLTDIREPHGNVMNRTRDIIPSVAYSAFAAGPIMIDNENAVKAYAVSPSMLGRGHVLLEPGGPVWSVDASDYHPQLAVGSADGTCITTNMLRSTRRGGAVPFFVHKIYQLDYSRKSGEYRMLERFLPQETQDKSSNPKTRKSTPAAPTTGVHPAEQSVQRVTWNSGNGLAHAPLLASATGAGLVRVDWLVGRFFKGKVPYVSVEGMRCEDGEGDDEEGDSGEE</sequence>